<dbReference type="Proteomes" id="UP000800041">
    <property type="component" value="Unassembled WGS sequence"/>
</dbReference>
<organism evidence="1 2">
    <name type="scientific">Aulographum hederae CBS 113979</name>
    <dbReference type="NCBI Taxonomy" id="1176131"/>
    <lineage>
        <taxon>Eukaryota</taxon>
        <taxon>Fungi</taxon>
        <taxon>Dikarya</taxon>
        <taxon>Ascomycota</taxon>
        <taxon>Pezizomycotina</taxon>
        <taxon>Dothideomycetes</taxon>
        <taxon>Pleosporomycetidae</taxon>
        <taxon>Aulographales</taxon>
        <taxon>Aulographaceae</taxon>
    </lineage>
</organism>
<dbReference type="EMBL" id="ML977144">
    <property type="protein sequence ID" value="KAF1989631.1"/>
    <property type="molecule type" value="Genomic_DNA"/>
</dbReference>
<keyword evidence="2" id="KW-1185">Reference proteome</keyword>
<evidence type="ECO:0000313" key="2">
    <source>
        <dbReference type="Proteomes" id="UP000800041"/>
    </source>
</evidence>
<evidence type="ECO:0000313" key="1">
    <source>
        <dbReference type="EMBL" id="KAF1989631.1"/>
    </source>
</evidence>
<name>A0A6G1H8U6_9PEZI</name>
<proteinExistence type="predicted"/>
<sequence>MQLCSPGSLTTPYTICLHVLQSLAFSFCTCTVDLSVHHPQDKESSRRWHFFSALFAVSEPSRHPTTLKLEHESTTTML</sequence>
<accession>A0A6G1H8U6</accession>
<gene>
    <name evidence="1" type="ORF">K402DRAFT_259763</name>
</gene>
<protein>
    <submittedName>
        <fullName evidence="1">Uncharacterized protein</fullName>
    </submittedName>
</protein>
<dbReference type="AlphaFoldDB" id="A0A6G1H8U6"/>
<reference evidence="1" key="1">
    <citation type="journal article" date="2020" name="Stud. Mycol.">
        <title>101 Dothideomycetes genomes: a test case for predicting lifestyles and emergence of pathogens.</title>
        <authorList>
            <person name="Haridas S."/>
            <person name="Albert R."/>
            <person name="Binder M."/>
            <person name="Bloem J."/>
            <person name="Labutti K."/>
            <person name="Salamov A."/>
            <person name="Andreopoulos B."/>
            <person name="Baker S."/>
            <person name="Barry K."/>
            <person name="Bills G."/>
            <person name="Bluhm B."/>
            <person name="Cannon C."/>
            <person name="Castanera R."/>
            <person name="Culley D."/>
            <person name="Daum C."/>
            <person name="Ezra D."/>
            <person name="Gonzalez J."/>
            <person name="Henrissat B."/>
            <person name="Kuo A."/>
            <person name="Liang C."/>
            <person name="Lipzen A."/>
            <person name="Lutzoni F."/>
            <person name="Magnuson J."/>
            <person name="Mondo S."/>
            <person name="Nolan M."/>
            <person name="Ohm R."/>
            <person name="Pangilinan J."/>
            <person name="Park H.-J."/>
            <person name="Ramirez L."/>
            <person name="Alfaro M."/>
            <person name="Sun H."/>
            <person name="Tritt A."/>
            <person name="Yoshinaga Y."/>
            <person name="Zwiers L.-H."/>
            <person name="Turgeon B."/>
            <person name="Goodwin S."/>
            <person name="Spatafora J."/>
            <person name="Crous P."/>
            <person name="Grigoriev I."/>
        </authorList>
    </citation>
    <scope>NUCLEOTIDE SEQUENCE</scope>
    <source>
        <strain evidence="1">CBS 113979</strain>
    </source>
</reference>